<dbReference type="Gene3D" id="1.10.260.40">
    <property type="entry name" value="lambda repressor-like DNA-binding domains"/>
    <property type="match status" value="1"/>
</dbReference>
<dbReference type="PANTHER" id="PTHR30146">
    <property type="entry name" value="LACI-RELATED TRANSCRIPTIONAL REPRESSOR"/>
    <property type="match status" value="1"/>
</dbReference>
<evidence type="ECO:0000313" key="6">
    <source>
        <dbReference type="Proteomes" id="UP000051084"/>
    </source>
</evidence>
<dbReference type="PANTHER" id="PTHR30146:SF109">
    <property type="entry name" value="HTH-TYPE TRANSCRIPTIONAL REGULATOR GALS"/>
    <property type="match status" value="1"/>
</dbReference>
<evidence type="ECO:0000313" key="5">
    <source>
        <dbReference type="EMBL" id="KRL96520.1"/>
    </source>
</evidence>
<feature type="domain" description="HTH lacI-type" evidence="4">
    <location>
        <begin position="11"/>
        <end position="65"/>
    </location>
</feature>
<evidence type="ECO:0000259" key="4">
    <source>
        <dbReference type="PROSITE" id="PS50932"/>
    </source>
</evidence>
<dbReference type="Gene3D" id="3.40.50.2300">
    <property type="match status" value="2"/>
</dbReference>
<dbReference type="EMBL" id="AZGC01000003">
    <property type="protein sequence ID" value="KRL96520.1"/>
    <property type="molecule type" value="Genomic_DNA"/>
</dbReference>
<keyword evidence="6" id="KW-1185">Reference proteome</keyword>
<organism evidence="5 6">
    <name type="scientific">Limosilactobacillus equigenerosi DSM 18793 = JCM 14505</name>
    <dbReference type="NCBI Taxonomy" id="1423742"/>
    <lineage>
        <taxon>Bacteria</taxon>
        <taxon>Bacillati</taxon>
        <taxon>Bacillota</taxon>
        <taxon>Bacilli</taxon>
        <taxon>Lactobacillales</taxon>
        <taxon>Lactobacillaceae</taxon>
        <taxon>Limosilactobacillus</taxon>
    </lineage>
</organism>
<protein>
    <submittedName>
        <fullName evidence="5">LacI family transcription regulator</fullName>
    </submittedName>
</protein>
<dbReference type="InterPro" id="IPR010982">
    <property type="entry name" value="Lambda_DNA-bd_dom_sf"/>
</dbReference>
<dbReference type="Pfam" id="PF00356">
    <property type="entry name" value="LacI"/>
    <property type="match status" value="1"/>
</dbReference>
<dbReference type="PROSITE" id="PS00356">
    <property type="entry name" value="HTH_LACI_1"/>
    <property type="match status" value="1"/>
</dbReference>
<evidence type="ECO:0000256" key="2">
    <source>
        <dbReference type="ARBA" id="ARBA00023125"/>
    </source>
</evidence>
<keyword evidence="1" id="KW-0805">Transcription regulation</keyword>
<dbReference type="SMART" id="SM00354">
    <property type="entry name" value="HTH_LACI"/>
    <property type="match status" value="1"/>
</dbReference>
<dbReference type="Pfam" id="PF13377">
    <property type="entry name" value="Peripla_BP_3"/>
    <property type="match status" value="1"/>
</dbReference>
<proteinExistence type="predicted"/>
<dbReference type="PATRIC" id="fig|1423742.4.peg.928"/>
<accession>A0A0R1UZN7</accession>
<dbReference type="CDD" id="cd01392">
    <property type="entry name" value="HTH_LacI"/>
    <property type="match status" value="1"/>
</dbReference>
<dbReference type="PROSITE" id="PS50932">
    <property type="entry name" value="HTH_LACI_2"/>
    <property type="match status" value="1"/>
</dbReference>
<evidence type="ECO:0000256" key="3">
    <source>
        <dbReference type="ARBA" id="ARBA00023163"/>
    </source>
</evidence>
<comment type="caution">
    <text evidence="5">The sequence shown here is derived from an EMBL/GenBank/DDBJ whole genome shotgun (WGS) entry which is preliminary data.</text>
</comment>
<dbReference type="STRING" id="417373.GCA_001570685_01288"/>
<dbReference type="AlphaFoldDB" id="A0A0R1UZN7"/>
<sequence>MNKEVRSATMPTIKEVAQAAGVSVSTASRALKNHPRISATTIERVQAVAKQIGYQPNLSAQALAQGEARSVGVIFPVTATTAPANPFHLDLVRGINMALQGVDRMMSVAICQSSDELLANVVQMVERGNVRHFIVLYTAEHDPVIEYLSQHDLNFVVVGTPVDTTIRFIDNDNLAAAVAGVETLLQTAPIKRPLYIRSQANWPYEQAREAGFRQAINQLVVTGRVLALDPTTTPTEVNNLLTEYQPDALMSADDIELLSFYNLVAHQQMVRDLPTICFNNSRLIQLTGLPVRRIDLRPKEIGQAAVELLFDLTTNRRIVDFKIV</sequence>
<dbReference type="InterPro" id="IPR046335">
    <property type="entry name" value="LacI/GalR-like_sensor"/>
</dbReference>
<evidence type="ECO:0000256" key="1">
    <source>
        <dbReference type="ARBA" id="ARBA00023015"/>
    </source>
</evidence>
<dbReference type="InterPro" id="IPR028082">
    <property type="entry name" value="Peripla_BP_I"/>
</dbReference>
<dbReference type="SUPFAM" id="SSF47413">
    <property type="entry name" value="lambda repressor-like DNA-binding domains"/>
    <property type="match status" value="1"/>
</dbReference>
<gene>
    <name evidence="5" type="ORF">FC21_GL000892</name>
</gene>
<name>A0A0R1UZN7_9LACO</name>
<dbReference type="GO" id="GO:0000976">
    <property type="term" value="F:transcription cis-regulatory region binding"/>
    <property type="evidence" value="ECO:0007669"/>
    <property type="project" value="TreeGrafter"/>
</dbReference>
<dbReference type="GO" id="GO:0003700">
    <property type="term" value="F:DNA-binding transcription factor activity"/>
    <property type="evidence" value="ECO:0007669"/>
    <property type="project" value="TreeGrafter"/>
</dbReference>
<dbReference type="SUPFAM" id="SSF53822">
    <property type="entry name" value="Periplasmic binding protein-like I"/>
    <property type="match status" value="1"/>
</dbReference>
<reference evidence="5 6" key="1">
    <citation type="journal article" date="2015" name="Genome Announc.">
        <title>Expanding the biotechnology potential of lactobacilli through comparative genomics of 213 strains and associated genera.</title>
        <authorList>
            <person name="Sun Z."/>
            <person name="Harris H.M."/>
            <person name="McCann A."/>
            <person name="Guo C."/>
            <person name="Argimon S."/>
            <person name="Zhang W."/>
            <person name="Yang X."/>
            <person name="Jeffery I.B."/>
            <person name="Cooney J.C."/>
            <person name="Kagawa T.F."/>
            <person name="Liu W."/>
            <person name="Song Y."/>
            <person name="Salvetti E."/>
            <person name="Wrobel A."/>
            <person name="Rasinkangas P."/>
            <person name="Parkhill J."/>
            <person name="Rea M.C."/>
            <person name="O'Sullivan O."/>
            <person name="Ritari J."/>
            <person name="Douillard F.P."/>
            <person name="Paul Ross R."/>
            <person name="Yang R."/>
            <person name="Briner A.E."/>
            <person name="Felis G.E."/>
            <person name="de Vos W.M."/>
            <person name="Barrangou R."/>
            <person name="Klaenhammer T.R."/>
            <person name="Caufield P.W."/>
            <person name="Cui Y."/>
            <person name="Zhang H."/>
            <person name="O'Toole P.W."/>
        </authorList>
    </citation>
    <scope>NUCLEOTIDE SEQUENCE [LARGE SCALE GENOMIC DNA]</scope>
    <source>
        <strain evidence="5 6">DSM 18793</strain>
    </source>
</reference>
<dbReference type="Proteomes" id="UP000051084">
    <property type="component" value="Unassembled WGS sequence"/>
</dbReference>
<keyword evidence="2" id="KW-0238">DNA-binding</keyword>
<keyword evidence="3" id="KW-0804">Transcription</keyword>
<dbReference type="InterPro" id="IPR000843">
    <property type="entry name" value="HTH_LacI"/>
</dbReference>